<organism evidence="1 2">
    <name type="scientific">Thiocapsa imhoffii</name>
    <dbReference type="NCBI Taxonomy" id="382777"/>
    <lineage>
        <taxon>Bacteria</taxon>
        <taxon>Pseudomonadati</taxon>
        <taxon>Pseudomonadota</taxon>
        <taxon>Gammaproteobacteria</taxon>
        <taxon>Chromatiales</taxon>
        <taxon>Chromatiaceae</taxon>
        <taxon>Thiocapsa</taxon>
    </lineage>
</organism>
<accession>A0A9X1B9M8</accession>
<dbReference type="InterPro" id="IPR035093">
    <property type="entry name" value="RelE/ParE_toxin_dom_sf"/>
</dbReference>
<dbReference type="Proteomes" id="UP001138802">
    <property type="component" value="Unassembled WGS sequence"/>
</dbReference>
<dbReference type="SUPFAM" id="SSF143011">
    <property type="entry name" value="RelE-like"/>
    <property type="match status" value="1"/>
</dbReference>
<name>A0A9X1B9M8_9GAMM</name>
<evidence type="ECO:0000313" key="1">
    <source>
        <dbReference type="EMBL" id="MBK1646037.1"/>
    </source>
</evidence>
<reference evidence="1 2" key="1">
    <citation type="journal article" date="2020" name="Microorganisms">
        <title>Osmotic Adaptation and Compatible Solute Biosynthesis of Phototrophic Bacteria as Revealed from Genome Analyses.</title>
        <authorList>
            <person name="Imhoff J.F."/>
            <person name="Rahn T."/>
            <person name="Kunzel S."/>
            <person name="Keller A."/>
            <person name="Neulinger S.C."/>
        </authorList>
    </citation>
    <scope>NUCLEOTIDE SEQUENCE [LARGE SCALE GENOMIC DNA]</scope>
    <source>
        <strain evidence="1 2">DSM 21303</strain>
    </source>
</reference>
<dbReference type="EMBL" id="NRSD01000018">
    <property type="protein sequence ID" value="MBK1646037.1"/>
    <property type="molecule type" value="Genomic_DNA"/>
</dbReference>
<sequence>MEIVFADKDLETLCSDERQQKKRLGLAGARKLRTRLADLQAVVRVTALFAGHPHPLTGDRDGQFALRLDGGCRLVFEPADQPIPRRDDGAVEWAEVTAVRIVFIGDYHD</sequence>
<gene>
    <name evidence="1" type="ORF">CKO25_15550</name>
</gene>
<dbReference type="Gene3D" id="3.30.2310.20">
    <property type="entry name" value="RelE-like"/>
    <property type="match status" value="1"/>
</dbReference>
<proteinExistence type="predicted"/>
<evidence type="ECO:0000313" key="2">
    <source>
        <dbReference type="Proteomes" id="UP001138802"/>
    </source>
</evidence>
<keyword evidence="2" id="KW-1185">Reference proteome</keyword>
<dbReference type="AlphaFoldDB" id="A0A9X1B9M8"/>
<comment type="caution">
    <text evidence="1">The sequence shown here is derived from an EMBL/GenBank/DDBJ whole genome shotgun (WGS) entry which is preliminary data.</text>
</comment>
<protein>
    <submittedName>
        <fullName evidence="1">Killer suppression protein HigA</fullName>
    </submittedName>
</protein>